<evidence type="ECO:0000313" key="2">
    <source>
        <dbReference type="Proteomes" id="UP001614394"/>
    </source>
</evidence>
<organism evidence="1 2">
    <name type="scientific">Streptomyces fildesensis</name>
    <dbReference type="NCBI Taxonomy" id="375757"/>
    <lineage>
        <taxon>Bacteria</taxon>
        <taxon>Bacillati</taxon>
        <taxon>Actinomycetota</taxon>
        <taxon>Actinomycetes</taxon>
        <taxon>Kitasatosporales</taxon>
        <taxon>Streptomycetaceae</taxon>
        <taxon>Streptomyces</taxon>
    </lineage>
</organism>
<sequence>MGTASPVEVCSGAGELLGIRFGGHQGALPLRVVAGESFDVEVDYLPVTNHDPIRMTVTAESEEGDIEVLCADVGSFVLAAVQAAVRHPVAVPRELVGRRATLRIELGSGGVTEVCVKVAAEVSSRDSVG</sequence>
<proteinExistence type="predicted"/>
<protein>
    <submittedName>
        <fullName evidence="1">Uncharacterized protein</fullName>
    </submittedName>
</protein>
<name>A0ABW8CA45_9ACTN</name>
<dbReference type="Proteomes" id="UP001614394">
    <property type="component" value="Unassembled WGS sequence"/>
</dbReference>
<gene>
    <name evidence="1" type="ORF">ACIGXA_22600</name>
</gene>
<accession>A0ABW8CA45</accession>
<evidence type="ECO:0000313" key="1">
    <source>
        <dbReference type="EMBL" id="MFI9103312.1"/>
    </source>
</evidence>
<reference evidence="1 2" key="1">
    <citation type="submission" date="2024-10" db="EMBL/GenBank/DDBJ databases">
        <title>The Natural Products Discovery Center: Release of the First 8490 Sequenced Strains for Exploring Actinobacteria Biosynthetic Diversity.</title>
        <authorList>
            <person name="Kalkreuter E."/>
            <person name="Kautsar S.A."/>
            <person name="Yang D."/>
            <person name="Bader C.D."/>
            <person name="Teijaro C.N."/>
            <person name="Fluegel L."/>
            <person name="Davis C.M."/>
            <person name="Simpson J.R."/>
            <person name="Lauterbach L."/>
            <person name="Steele A.D."/>
            <person name="Gui C."/>
            <person name="Meng S."/>
            <person name="Li G."/>
            <person name="Viehrig K."/>
            <person name="Ye F."/>
            <person name="Su P."/>
            <person name="Kiefer A.F."/>
            <person name="Nichols A."/>
            <person name="Cepeda A.J."/>
            <person name="Yan W."/>
            <person name="Fan B."/>
            <person name="Jiang Y."/>
            <person name="Adhikari A."/>
            <person name="Zheng C.-J."/>
            <person name="Schuster L."/>
            <person name="Cowan T.M."/>
            <person name="Smanski M.J."/>
            <person name="Chevrette M.G."/>
            <person name="De Carvalho L.P.S."/>
            <person name="Shen B."/>
        </authorList>
    </citation>
    <scope>NUCLEOTIDE SEQUENCE [LARGE SCALE GENOMIC DNA]</scope>
    <source>
        <strain evidence="1 2">NPDC053399</strain>
    </source>
</reference>
<dbReference type="EMBL" id="JBITYG010000006">
    <property type="protein sequence ID" value="MFI9103312.1"/>
    <property type="molecule type" value="Genomic_DNA"/>
</dbReference>
<dbReference type="RefSeq" id="WP_399652135.1">
    <property type="nucleotide sequence ID" value="NZ_JBITYG010000006.1"/>
</dbReference>
<comment type="caution">
    <text evidence="1">The sequence shown here is derived from an EMBL/GenBank/DDBJ whole genome shotgun (WGS) entry which is preliminary data.</text>
</comment>
<keyword evidence="2" id="KW-1185">Reference proteome</keyword>